<dbReference type="GO" id="GO:0016538">
    <property type="term" value="F:cyclin-dependent protein serine/threonine kinase regulator activity"/>
    <property type="evidence" value="ECO:0007669"/>
    <property type="project" value="InterPro"/>
</dbReference>
<dbReference type="OrthoDB" id="25002at2759"/>
<dbReference type="GO" id="GO:0006357">
    <property type="term" value="P:regulation of transcription by RNA polymerase II"/>
    <property type="evidence" value="ECO:0007669"/>
    <property type="project" value="InterPro"/>
</dbReference>
<dbReference type="AlphaFoldDB" id="A0A1E3HN49"/>
<protein>
    <submittedName>
        <fullName evidence="2">Uncharacterized protein</fullName>
    </submittedName>
</protein>
<gene>
    <name evidence="2" type="ORF">L202_05468</name>
</gene>
<evidence type="ECO:0000313" key="2">
    <source>
        <dbReference type="EMBL" id="ODN76881.1"/>
    </source>
</evidence>
<sequence>MRLRPSEQQWIFPKSALSHTPSHADGYSLESEFRSRRECIRDIRSLLLRTIQETNGLNVDDSKRTHKLAQHFRGLLTVCATLVHRFYMRRSLKDFGIPVVAGTILWMASKIDESSLKLRYIVNNCLHKYHPFEEGYTPWIIKDVERAPAQSAGHSEFENSIVNTEQIALEALCFDLDIEQPWVILWKSVKGLDELSGVEDRKSGEKANGHGSGVKVSEALVTALGWPILSEISLSPMPILYPASIIAFATFAIIISSIESVPLCQGLSAAAELGDKFHLGVRFSEEGPVGNDLEMVSGCLESFREYVKMELISFDYGRYILPDPEGGLSKPAKRRFGPNSTVEEASSDGTTKKGKDDGKEQSGSSQEQAQRVERTKRGAEEGEMASRPQAVTGGAEHSAPTPQSRPATPAPPDSAV</sequence>
<accession>A0A1E3HN49</accession>
<dbReference type="RefSeq" id="XP_018992255.1">
    <property type="nucleotide sequence ID" value="XM_019139764.1"/>
</dbReference>
<dbReference type="STRING" id="1295533.A0A1E3HN49"/>
<reference evidence="2 3" key="1">
    <citation type="submission" date="2016-06" db="EMBL/GenBank/DDBJ databases">
        <title>Evolution of pathogenesis and genome organization in the Tremellales.</title>
        <authorList>
            <person name="Cuomo C."/>
            <person name="Litvintseva A."/>
            <person name="Heitman J."/>
            <person name="Chen Y."/>
            <person name="Sun S."/>
            <person name="Springer D."/>
            <person name="Dromer F."/>
            <person name="Young S."/>
            <person name="Zeng Q."/>
            <person name="Chapman S."/>
            <person name="Gujja S."/>
            <person name="Saif S."/>
            <person name="Birren B."/>
        </authorList>
    </citation>
    <scope>NUCLEOTIDE SEQUENCE [LARGE SCALE GENOMIC DNA]</scope>
    <source>
        <strain evidence="2 3">CBS 6039</strain>
    </source>
</reference>
<comment type="caution">
    <text evidence="2">The sequence shown here is derived from an EMBL/GenBank/DDBJ whole genome shotgun (WGS) entry which is preliminary data.</text>
</comment>
<feature type="compositionally biased region" description="Basic and acidic residues" evidence="1">
    <location>
        <begin position="370"/>
        <end position="380"/>
    </location>
</feature>
<proteinExistence type="predicted"/>
<dbReference type="GeneID" id="30156777"/>
<feature type="compositionally biased region" description="Basic and acidic residues" evidence="1">
    <location>
        <begin position="350"/>
        <end position="360"/>
    </location>
</feature>
<feature type="region of interest" description="Disordered" evidence="1">
    <location>
        <begin position="327"/>
        <end position="416"/>
    </location>
</feature>
<organism evidence="2 3">
    <name type="scientific">Cryptococcus amylolentus CBS 6039</name>
    <dbReference type="NCBI Taxonomy" id="1295533"/>
    <lineage>
        <taxon>Eukaryota</taxon>
        <taxon>Fungi</taxon>
        <taxon>Dikarya</taxon>
        <taxon>Basidiomycota</taxon>
        <taxon>Agaricomycotina</taxon>
        <taxon>Tremellomycetes</taxon>
        <taxon>Tremellales</taxon>
        <taxon>Cryptococcaceae</taxon>
        <taxon>Cryptococcus</taxon>
    </lineage>
</organism>
<dbReference type="PANTHER" id="PTHR10026">
    <property type="entry name" value="CYCLIN"/>
    <property type="match status" value="1"/>
</dbReference>
<keyword evidence="3" id="KW-1185">Reference proteome</keyword>
<dbReference type="SUPFAM" id="SSF47954">
    <property type="entry name" value="Cyclin-like"/>
    <property type="match status" value="1"/>
</dbReference>
<dbReference type="InterPro" id="IPR036915">
    <property type="entry name" value="Cyclin-like_sf"/>
</dbReference>
<evidence type="ECO:0000313" key="3">
    <source>
        <dbReference type="Proteomes" id="UP000094065"/>
    </source>
</evidence>
<name>A0A1E3HN49_9TREE</name>
<dbReference type="EMBL" id="AWGJ01000008">
    <property type="protein sequence ID" value="ODN76881.1"/>
    <property type="molecule type" value="Genomic_DNA"/>
</dbReference>
<dbReference type="InterPro" id="IPR043198">
    <property type="entry name" value="Cyclin/Ssn8"/>
</dbReference>
<evidence type="ECO:0000256" key="1">
    <source>
        <dbReference type="SAM" id="MobiDB-lite"/>
    </source>
</evidence>
<dbReference type="Proteomes" id="UP000094065">
    <property type="component" value="Unassembled WGS sequence"/>
</dbReference>
<dbReference type="Gene3D" id="1.10.472.10">
    <property type="entry name" value="Cyclin-like"/>
    <property type="match status" value="1"/>
</dbReference>